<evidence type="ECO:0000313" key="2">
    <source>
        <dbReference type="Proteomes" id="UP001195769"/>
    </source>
</evidence>
<evidence type="ECO:0000313" key="1">
    <source>
        <dbReference type="EMBL" id="KAG1904979.1"/>
    </source>
</evidence>
<dbReference type="RefSeq" id="XP_041230554.1">
    <property type="nucleotide sequence ID" value="XM_041373860.1"/>
</dbReference>
<protein>
    <submittedName>
        <fullName evidence="1">Uncharacterized protein</fullName>
    </submittedName>
</protein>
<proteinExistence type="predicted"/>
<organism evidence="1 2">
    <name type="scientific">Suillus fuscotomentosus</name>
    <dbReference type="NCBI Taxonomy" id="1912939"/>
    <lineage>
        <taxon>Eukaryota</taxon>
        <taxon>Fungi</taxon>
        <taxon>Dikarya</taxon>
        <taxon>Basidiomycota</taxon>
        <taxon>Agaricomycotina</taxon>
        <taxon>Agaricomycetes</taxon>
        <taxon>Agaricomycetidae</taxon>
        <taxon>Boletales</taxon>
        <taxon>Suillineae</taxon>
        <taxon>Suillaceae</taxon>
        <taxon>Suillus</taxon>
    </lineage>
</organism>
<dbReference type="GeneID" id="64668158"/>
<dbReference type="EMBL" id="JABBWK010000008">
    <property type="protein sequence ID" value="KAG1904979.1"/>
    <property type="molecule type" value="Genomic_DNA"/>
</dbReference>
<name>A0AAD4HRL4_9AGAM</name>
<feature type="non-terminal residue" evidence="1">
    <location>
        <position position="132"/>
    </location>
</feature>
<feature type="non-terminal residue" evidence="1">
    <location>
        <position position="1"/>
    </location>
</feature>
<comment type="caution">
    <text evidence="1">The sequence shown here is derived from an EMBL/GenBank/DDBJ whole genome shotgun (WGS) entry which is preliminary data.</text>
</comment>
<sequence>GHPRKLKETIPATLLHPAFGQFINDSQTHTTTEDDNNIVHELANVMLAFYKDEKSEWKHKVQDTAYAMDADMFIDIHNHHHLFVIAKFKNKAATSNSEPYLQALSYYLESIRTYAPRMSESALPCLLLIHFG</sequence>
<reference evidence="1" key="1">
    <citation type="journal article" date="2020" name="New Phytol.">
        <title>Comparative genomics reveals dynamic genome evolution in host specialist ectomycorrhizal fungi.</title>
        <authorList>
            <person name="Lofgren L.A."/>
            <person name="Nguyen N.H."/>
            <person name="Vilgalys R."/>
            <person name="Ruytinx J."/>
            <person name="Liao H.L."/>
            <person name="Branco S."/>
            <person name="Kuo A."/>
            <person name="LaButti K."/>
            <person name="Lipzen A."/>
            <person name="Andreopoulos W."/>
            <person name="Pangilinan J."/>
            <person name="Riley R."/>
            <person name="Hundley H."/>
            <person name="Na H."/>
            <person name="Barry K."/>
            <person name="Grigoriev I.V."/>
            <person name="Stajich J.E."/>
            <person name="Kennedy P.G."/>
        </authorList>
    </citation>
    <scope>NUCLEOTIDE SEQUENCE</scope>
    <source>
        <strain evidence="1">FC203</strain>
    </source>
</reference>
<dbReference type="Proteomes" id="UP001195769">
    <property type="component" value="Unassembled WGS sequence"/>
</dbReference>
<keyword evidence="2" id="KW-1185">Reference proteome</keyword>
<accession>A0AAD4HRL4</accession>
<dbReference type="AlphaFoldDB" id="A0AAD4HRL4"/>
<gene>
    <name evidence="1" type="ORF">F5891DRAFT_925229</name>
</gene>